<evidence type="ECO:0000259" key="2">
    <source>
        <dbReference type="Pfam" id="PF13843"/>
    </source>
</evidence>
<dbReference type="EMBL" id="JAVRJZ010000003">
    <property type="protein sequence ID" value="KAK2724838.1"/>
    <property type="molecule type" value="Genomic_DNA"/>
</dbReference>
<accession>A0AA88I934</accession>
<dbReference type="AlphaFoldDB" id="A0AA88I934"/>
<evidence type="ECO:0000313" key="4">
    <source>
        <dbReference type="Proteomes" id="UP001187531"/>
    </source>
</evidence>
<name>A0AA88I934_ARTSF</name>
<evidence type="ECO:0000256" key="1">
    <source>
        <dbReference type="SAM" id="MobiDB-lite"/>
    </source>
</evidence>
<feature type="compositionally biased region" description="Polar residues" evidence="1">
    <location>
        <begin position="201"/>
        <end position="212"/>
    </location>
</feature>
<dbReference type="PANTHER" id="PTHR47272">
    <property type="entry name" value="DDE_TNP_1_7 DOMAIN-CONTAINING PROTEIN"/>
    <property type="match status" value="1"/>
</dbReference>
<feature type="compositionally biased region" description="Basic and acidic residues" evidence="1">
    <location>
        <begin position="1"/>
        <end position="11"/>
    </location>
</feature>
<proteinExistence type="predicted"/>
<feature type="region of interest" description="Disordered" evidence="1">
    <location>
        <begin position="435"/>
        <end position="457"/>
    </location>
</feature>
<feature type="domain" description="PiggyBac transposable element-derived protein" evidence="2">
    <location>
        <begin position="302"/>
        <end position="396"/>
    </location>
</feature>
<evidence type="ECO:0000313" key="3">
    <source>
        <dbReference type="EMBL" id="KAK2724838.1"/>
    </source>
</evidence>
<keyword evidence="4" id="KW-1185">Reference proteome</keyword>
<comment type="caution">
    <text evidence="3">The sequence shown here is derived from an EMBL/GenBank/DDBJ whole genome shotgun (WGS) entry which is preliminary data.</text>
</comment>
<feature type="region of interest" description="Disordered" evidence="1">
    <location>
        <begin position="1"/>
        <end position="123"/>
    </location>
</feature>
<organism evidence="3 4">
    <name type="scientific">Artemia franciscana</name>
    <name type="common">Brine shrimp</name>
    <name type="synonym">Artemia sanfranciscana</name>
    <dbReference type="NCBI Taxonomy" id="6661"/>
    <lineage>
        <taxon>Eukaryota</taxon>
        <taxon>Metazoa</taxon>
        <taxon>Ecdysozoa</taxon>
        <taxon>Arthropoda</taxon>
        <taxon>Crustacea</taxon>
        <taxon>Branchiopoda</taxon>
        <taxon>Anostraca</taxon>
        <taxon>Artemiidae</taxon>
        <taxon>Artemia</taxon>
    </lineage>
</organism>
<protein>
    <recommendedName>
        <fullName evidence="2">PiggyBac transposable element-derived protein domain-containing protein</fullName>
    </recommendedName>
</protein>
<sequence>MEQERDRSFWDERDEEQEYPNDIINIVFPRRRLDDEVEDKSIDDEGESLDDEGEDEAMDDEPEEGEEDYATDKEDEEKGKWTAAKEDFRPLTKPSEMAKPKSRKMPHEDYEKRSKCTAASKPSKRRDLAWRKVDFVQPDAAWKDHLVVDQEMSGKTPLEFVRLFFDQGVVNHIRDQTKIYALQKDAKEFGVSSAEIRADQKVSSFQRQSSQKPRGDPGHDKNHKVRPLIEMIRDNFMKIPPEEHQAVDEQIVPTKQRISLKQYNPKKPHKWGYKFISRAGESGFVYDFEMYTGKGSVDRVEPQSNAIVVKWYDNKPVHLILTYATLDPEDTCRRWDGKRKEYADVKRPYCVKEYNRFMGSVDLADMLLELYRIDFKSRSKWYMRIFFFLFDLSVVNGRLLYRRCLAAGQKPMNLLQFKTDVARALLSGASLATPKRGRPFSDADTNSQKKRNYTCRPPDSTRLDGQGHFPAWIESKQRCRAFIIAFTCDFIPKCVYFYYYSENFIMNGYFNKTLSWFDTRDFMDDKLDKPGFEYYRENFTMNGYFNKTLSWFDTRDFMDDKPDIPGFEYCRRPSKVPSSSAVAVVMGLELFSWSQLLSWTRSALSATTFRGIGI</sequence>
<dbReference type="Proteomes" id="UP001187531">
    <property type="component" value="Unassembled WGS sequence"/>
</dbReference>
<reference evidence="3" key="1">
    <citation type="submission" date="2023-07" db="EMBL/GenBank/DDBJ databases">
        <title>Chromosome-level genome assembly of Artemia franciscana.</title>
        <authorList>
            <person name="Jo E."/>
        </authorList>
    </citation>
    <scope>NUCLEOTIDE SEQUENCE</scope>
    <source>
        <tissue evidence="3">Whole body</tissue>
    </source>
</reference>
<gene>
    <name evidence="3" type="ORF">QYM36_001343</name>
</gene>
<feature type="non-terminal residue" evidence="3">
    <location>
        <position position="614"/>
    </location>
</feature>
<feature type="region of interest" description="Disordered" evidence="1">
    <location>
        <begin position="200"/>
        <end position="224"/>
    </location>
</feature>
<feature type="compositionally biased region" description="Acidic residues" evidence="1">
    <location>
        <begin position="35"/>
        <end position="69"/>
    </location>
</feature>
<feature type="compositionally biased region" description="Basic and acidic residues" evidence="1">
    <location>
        <begin position="70"/>
        <end position="90"/>
    </location>
</feature>
<dbReference type="Pfam" id="PF13843">
    <property type="entry name" value="DDE_Tnp_1_7"/>
    <property type="match status" value="1"/>
</dbReference>
<dbReference type="InterPro" id="IPR029526">
    <property type="entry name" value="PGBD"/>
</dbReference>
<feature type="compositionally biased region" description="Basic and acidic residues" evidence="1">
    <location>
        <begin position="105"/>
        <end position="114"/>
    </location>
</feature>